<gene>
    <name evidence="3" type="ORF">DMFPCFDI_00024</name>
</gene>
<organism evidence="3">
    <name type="scientific">Candidatus Methanogaster sp. ANME-2c ERB4</name>
    <dbReference type="NCBI Taxonomy" id="2759911"/>
    <lineage>
        <taxon>Archaea</taxon>
        <taxon>Methanobacteriati</taxon>
        <taxon>Methanobacteriota</taxon>
        <taxon>Stenosarchaea group</taxon>
        <taxon>Methanomicrobia</taxon>
        <taxon>Methanosarcinales</taxon>
        <taxon>ANME-2 cluster</taxon>
        <taxon>Candidatus Methanogasteraceae</taxon>
        <taxon>Candidatus Methanogaster</taxon>
    </lineage>
</organism>
<name>A0A7G9YP47_9EURY</name>
<keyword evidence="1" id="KW-0175">Coiled coil</keyword>
<feature type="coiled-coil region" evidence="1">
    <location>
        <begin position="168"/>
        <end position="237"/>
    </location>
</feature>
<protein>
    <recommendedName>
        <fullName evidence="2">PAS domain-containing protein</fullName>
    </recommendedName>
</protein>
<dbReference type="PROSITE" id="PS50112">
    <property type="entry name" value="PAS"/>
    <property type="match status" value="1"/>
</dbReference>
<sequence>MDESISLRELVDVDIIQAIQDGFAKTVGVSSVIFLPDGDALTRFSNPTEFCSLIQSTKEGRRRCFQSFTEMSRKAVELSEPEIMYCFAYGAHFVAPIIIDGERKATMYAGQFRPGKFSPEQLKELERIAVEIDLDPELLAREAMNMRTVGEDVVWDCLHSFFRTVKAIAELGAQALELRQTKDTLQKAHDELEIRVQERTIELTETNKELRREIAERKAAEDALRGSEQNFRDLVENLMDGVAIADENAYHIYINPKFSEITGYSRDGGIPGYRARIRPIVSRITIHWPSFYNVVTGKTLALPNLIALQHIPLSPAGVIAKRPAPIALPNSCAAEWRMAPDAVFSPYASVRYFTPHMVHSQYNLL</sequence>
<reference evidence="3" key="1">
    <citation type="submission" date="2020-06" db="EMBL/GenBank/DDBJ databases">
        <title>Unique genomic features of the anaerobic methanotrophic archaea.</title>
        <authorList>
            <person name="Chadwick G.L."/>
            <person name="Skennerton C.T."/>
            <person name="Laso-Perez R."/>
            <person name="Leu A.O."/>
            <person name="Speth D.R."/>
            <person name="Yu H."/>
            <person name="Morgan-Lang C."/>
            <person name="Hatzenpichler R."/>
            <person name="Goudeau D."/>
            <person name="Malmstrom R."/>
            <person name="Brazelton W.J."/>
            <person name="Woyke T."/>
            <person name="Hallam S.J."/>
            <person name="Tyson G.W."/>
            <person name="Wegener G."/>
            <person name="Boetius A."/>
            <person name="Orphan V."/>
        </authorList>
    </citation>
    <scope>NUCLEOTIDE SEQUENCE</scope>
</reference>
<dbReference type="InterPro" id="IPR018771">
    <property type="entry name" value="PocR_dom"/>
</dbReference>
<dbReference type="NCBIfam" id="TIGR00229">
    <property type="entry name" value="sensory_box"/>
    <property type="match status" value="1"/>
</dbReference>
<evidence type="ECO:0000256" key="1">
    <source>
        <dbReference type="SAM" id="Coils"/>
    </source>
</evidence>
<dbReference type="Pfam" id="PF13188">
    <property type="entry name" value="PAS_8"/>
    <property type="match status" value="1"/>
</dbReference>
<dbReference type="AlphaFoldDB" id="A0A7G9YP47"/>
<feature type="domain" description="PAS" evidence="2">
    <location>
        <begin position="227"/>
        <end position="267"/>
    </location>
</feature>
<dbReference type="EMBL" id="MT631396">
    <property type="protein sequence ID" value="QNO49781.1"/>
    <property type="molecule type" value="Genomic_DNA"/>
</dbReference>
<evidence type="ECO:0000259" key="2">
    <source>
        <dbReference type="PROSITE" id="PS50112"/>
    </source>
</evidence>
<accession>A0A7G9YP47</accession>
<dbReference type="InterPro" id="IPR000014">
    <property type="entry name" value="PAS"/>
</dbReference>
<proteinExistence type="predicted"/>
<dbReference type="Gene3D" id="3.30.450.20">
    <property type="entry name" value="PAS domain"/>
    <property type="match status" value="1"/>
</dbReference>
<dbReference type="SUPFAM" id="SSF55785">
    <property type="entry name" value="PYP-like sensor domain (PAS domain)"/>
    <property type="match status" value="1"/>
</dbReference>
<evidence type="ECO:0000313" key="3">
    <source>
        <dbReference type="EMBL" id="QNO49781.1"/>
    </source>
</evidence>
<dbReference type="Pfam" id="PF10114">
    <property type="entry name" value="PocR"/>
    <property type="match status" value="1"/>
</dbReference>
<dbReference type="InterPro" id="IPR035965">
    <property type="entry name" value="PAS-like_dom_sf"/>
</dbReference>